<evidence type="ECO:0000256" key="2">
    <source>
        <dbReference type="ARBA" id="ARBA00010112"/>
    </source>
</evidence>
<feature type="non-terminal residue" evidence="5">
    <location>
        <position position="145"/>
    </location>
</feature>
<comment type="similarity">
    <text evidence="2">Belongs to the nematode transthyretin-like family.</text>
</comment>
<evidence type="ECO:0000256" key="4">
    <source>
        <dbReference type="ARBA" id="ARBA00022729"/>
    </source>
</evidence>
<dbReference type="PANTHER" id="PTHR21700:SF24">
    <property type="entry name" value="TRANSTHYRETIN-LIKE FAMILY PROTEIN"/>
    <property type="match status" value="1"/>
</dbReference>
<dbReference type="Proteomes" id="UP001177023">
    <property type="component" value="Unassembled WGS sequence"/>
</dbReference>
<dbReference type="AlphaFoldDB" id="A0AA36C553"/>
<protein>
    <submittedName>
        <fullName evidence="5">Uncharacterized protein</fullName>
    </submittedName>
</protein>
<comment type="caution">
    <text evidence="5">The sequence shown here is derived from an EMBL/GenBank/DDBJ whole genome shotgun (WGS) entry which is preliminary data.</text>
</comment>
<evidence type="ECO:0000256" key="1">
    <source>
        <dbReference type="ARBA" id="ARBA00004613"/>
    </source>
</evidence>
<keyword evidence="7" id="KW-1185">Reference proteome</keyword>
<dbReference type="EMBL" id="CATQJA010002573">
    <property type="protein sequence ID" value="CAJ0571592.1"/>
    <property type="molecule type" value="Genomic_DNA"/>
</dbReference>
<organism evidence="5 7">
    <name type="scientific">Mesorhabditis spiculigera</name>
    <dbReference type="NCBI Taxonomy" id="96644"/>
    <lineage>
        <taxon>Eukaryota</taxon>
        <taxon>Metazoa</taxon>
        <taxon>Ecdysozoa</taxon>
        <taxon>Nematoda</taxon>
        <taxon>Chromadorea</taxon>
        <taxon>Rhabditida</taxon>
        <taxon>Rhabditina</taxon>
        <taxon>Rhabditomorpha</taxon>
        <taxon>Rhabditoidea</taxon>
        <taxon>Rhabditidae</taxon>
        <taxon>Mesorhabditinae</taxon>
        <taxon>Mesorhabditis</taxon>
    </lineage>
</organism>
<dbReference type="GO" id="GO:0005576">
    <property type="term" value="C:extracellular region"/>
    <property type="evidence" value="ECO:0007669"/>
    <property type="project" value="UniProtKB-SubCell"/>
</dbReference>
<accession>A0AA36C553</accession>
<gene>
    <name evidence="5" type="ORF">MSPICULIGERA_LOCUS705</name>
    <name evidence="6" type="ORF">MSPICULIGERA_LOCUS9995</name>
</gene>
<dbReference type="Pfam" id="PF01060">
    <property type="entry name" value="TTR-52"/>
    <property type="match status" value="1"/>
</dbReference>
<evidence type="ECO:0000313" key="5">
    <source>
        <dbReference type="EMBL" id="CAJ0557959.1"/>
    </source>
</evidence>
<dbReference type="InterPro" id="IPR038479">
    <property type="entry name" value="Transthyretin-like_sf"/>
</dbReference>
<dbReference type="PANTHER" id="PTHR21700">
    <property type="entry name" value="TRANSTHYRETIN-LIKE FAMILY PROTEIN-RELATED"/>
    <property type="match status" value="1"/>
</dbReference>
<proteinExistence type="inferred from homology"/>
<sequence length="145" mass="16607">MLLIFLLFPFATAWFDFRSVQSVRATGRLLCAGLPAKNVSVRLYDDDFFGKDTMQLGRTNHEGVFEVEGIDEEISWIDPYLDIYHQCEIDNVEEKRRCTRTATIGIPSHFITPLPIPEKTFQLGDFELRNLYAGGQNGKQCSGYY</sequence>
<keyword evidence="3" id="KW-0964">Secreted</keyword>
<keyword evidence="4" id="KW-0732">Signal</keyword>
<dbReference type="GO" id="GO:0009986">
    <property type="term" value="C:cell surface"/>
    <property type="evidence" value="ECO:0007669"/>
    <property type="project" value="InterPro"/>
</dbReference>
<dbReference type="InterPro" id="IPR001534">
    <property type="entry name" value="Transthyretin-like"/>
</dbReference>
<comment type="subcellular location">
    <subcellularLocation>
        <location evidence="1">Secreted</location>
    </subcellularLocation>
</comment>
<reference evidence="5" key="1">
    <citation type="submission" date="2023-06" db="EMBL/GenBank/DDBJ databases">
        <authorList>
            <person name="Delattre M."/>
        </authorList>
    </citation>
    <scope>NUCLEOTIDE SEQUENCE</scope>
    <source>
        <strain evidence="5">AF72</strain>
    </source>
</reference>
<evidence type="ECO:0000313" key="7">
    <source>
        <dbReference type="Proteomes" id="UP001177023"/>
    </source>
</evidence>
<dbReference type="EMBL" id="CATQJA010000161">
    <property type="protein sequence ID" value="CAJ0557959.1"/>
    <property type="molecule type" value="Genomic_DNA"/>
</dbReference>
<evidence type="ECO:0000313" key="6">
    <source>
        <dbReference type="EMBL" id="CAJ0571592.1"/>
    </source>
</evidence>
<dbReference type="Gene3D" id="2.60.40.3330">
    <property type="match status" value="1"/>
</dbReference>
<name>A0AA36C553_9BILA</name>
<evidence type="ECO:0000256" key="3">
    <source>
        <dbReference type="ARBA" id="ARBA00022525"/>
    </source>
</evidence>